<keyword evidence="1" id="KW-0472">Membrane</keyword>
<dbReference type="PANTHER" id="PTHR39470:SF1">
    <property type="entry name" value="CHORISMATE SYNTHASE PROTEIN"/>
    <property type="match status" value="1"/>
</dbReference>
<reference evidence="2" key="1">
    <citation type="submission" date="2023-01" db="EMBL/GenBank/DDBJ databases">
        <title>Exophiala dermititidis isolated from Cystic Fibrosis Patient.</title>
        <authorList>
            <person name="Kurbessoian T."/>
            <person name="Crocker A."/>
            <person name="Murante D."/>
            <person name="Hogan D.A."/>
            <person name="Stajich J.E."/>
        </authorList>
    </citation>
    <scope>NUCLEOTIDE SEQUENCE</scope>
    <source>
        <strain evidence="2">Ex8</strain>
    </source>
</reference>
<accession>A0AAN6J126</accession>
<feature type="transmembrane region" description="Helical" evidence="1">
    <location>
        <begin position="227"/>
        <end position="252"/>
    </location>
</feature>
<comment type="caution">
    <text evidence="2">The sequence shown here is derived from an EMBL/GenBank/DDBJ whole genome shotgun (WGS) entry which is preliminary data.</text>
</comment>
<gene>
    <name evidence="2" type="ORF">HRR80_002651</name>
</gene>
<evidence type="ECO:0000313" key="3">
    <source>
        <dbReference type="Proteomes" id="UP001161757"/>
    </source>
</evidence>
<evidence type="ECO:0000256" key="1">
    <source>
        <dbReference type="SAM" id="Phobius"/>
    </source>
</evidence>
<keyword evidence="1" id="KW-1133">Transmembrane helix</keyword>
<evidence type="ECO:0000313" key="2">
    <source>
        <dbReference type="EMBL" id="KAJ8994156.1"/>
    </source>
</evidence>
<dbReference type="Proteomes" id="UP001161757">
    <property type="component" value="Unassembled WGS sequence"/>
</dbReference>
<organism evidence="2 3">
    <name type="scientific">Exophiala dermatitidis</name>
    <name type="common">Black yeast-like fungus</name>
    <name type="synonym">Wangiella dermatitidis</name>
    <dbReference type="NCBI Taxonomy" id="5970"/>
    <lineage>
        <taxon>Eukaryota</taxon>
        <taxon>Fungi</taxon>
        <taxon>Dikarya</taxon>
        <taxon>Ascomycota</taxon>
        <taxon>Pezizomycotina</taxon>
        <taxon>Eurotiomycetes</taxon>
        <taxon>Chaetothyriomycetidae</taxon>
        <taxon>Chaetothyriales</taxon>
        <taxon>Herpotrichiellaceae</taxon>
        <taxon>Exophiala</taxon>
    </lineage>
</organism>
<proteinExistence type="predicted"/>
<sequence length="372" mass="41681">MTLLESIKPFWPVLFTFVLPRAINYYRVIKTAIRTRPPPRPLPAETGRGLNALFVSICVFLYLSLPSFLVRSDLTDHNVFQITQSRLSTATDTLFARLALLREDGILTATDEALRAKLGSQALRQIYLRFGPSTLLNCTFCTADDAFSFLLYHLPINIILPHLFHILCIGLATSEPVAGFEASRWRSRALLGATILASIDIGLTSTYTGPSLHTNPRTHTQTPPLGIFWIASTLRYLVLSLFDAALAFFIYASAIYRFLLFSNNDSTDPEVARRRTEELLAKTNLALQMSQTNLRAYSVARNTVVRKPDLKAAEDEYWRRVVDVESLDDESLLDDEEVQAAVSRAYGSGAVDVAAMRREAEMFVKHATKILD</sequence>
<dbReference type="EMBL" id="JAJGCB010000003">
    <property type="protein sequence ID" value="KAJ8994156.1"/>
    <property type="molecule type" value="Genomic_DNA"/>
</dbReference>
<feature type="transmembrane region" description="Helical" evidence="1">
    <location>
        <begin position="158"/>
        <end position="177"/>
    </location>
</feature>
<feature type="transmembrane region" description="Helical" evidence="1">
    <location>
        <begin position="50"/>
        <end position="70"/>
    </location>
</feature>
<name>A0AAN6J126_EXODE</name>
<dbReference type="PANTHER" id="PTHR39470">
    <property type="entry name" value="CHROMOSOME 10, WHOLE GENOME SHOTGUN SEQUENCE"/>
    <property type="match status" value="1"/>
</dbReference>
<feature type="transmembrane region" description="Helical" evidence="1">
    <location>
        <begin position="189"/>
        <end position="207"/>
    </location>
</feature>
<protein>
    <submittedName>
        <fullName evidence="2">Uncharacterized protein</fullName>
    </submittedName>
</protein>
<keyword evidence="1" id="KW-0812">Transmembrane</keyword>
<dbReference type="AlphaFoldDB" id="A0AAN6J126"/>
<feature type="transmembrane region" description="Helical" evidence="1">
    <location>
        <begin position="12"/>
        <end position="29"/>
    </location>
</feature>